<dbReference type="PANTHER" id="PTHR40590:SF1">
    <property type="entry name" value="CYTOPLASMIC PROTEIN"/>
    <property type="match status" value="1"/>
</dbReference>
<dbReference type="InterPro" id="IPR002816">
    <property type="entry name" value="TraB/PrgY/GumN_fam"/>
</dbReference>
<keyword evidence="3" id="KW-1185">Reference proteome</keyword>
<evidence type="ECO:0000313" key="3">
    <source>
        <dbReference type="Proteomes" id="UP000516148"/>
    </source>
</evidence>
<keyword evidence="1" id="KW-0732">Signal</keyword>
<dbReference type="RefSeq" id="WP_187760338.1">
    <property type="nucleotide sequence ID" value="NZ_CP061038.1"/>
</dbReference>
<dbReference type="InterPro" id="IPR047111">
    <property type="entry name" value="YbaP-like"/>
</dbReference>
<accession>A0A7H0LEA4</accession>
<evidence type="ECO:0000313" key="2">
    <source>
        <dbReference type="EMBL" id="QNQ08007.1"/>
    </source>
</evidence>
<name>A0A7H0LEA4_9SPHN</name>
<dbReference type="Proteomes" id="UP000516148">
    <property type="component" value="Chromosome"/>
</dbReference>
<sequence>MKRFVAALIAATLSATSALAQTAPATPAQAQVATPASTVAKVEADPALWVVKDKDTTIYLFGTFHALKPNLDWFDGAVKTAFDASDQVVLELNMPEPAEAQKIVMPLAIDPSGKKLSDKIPEAKRAAYTAGMTKLGLPPAAVEQYDPWFVSIMLSQMAMQKAGFSAEDGTEAQLTKAAKASGKRLSGFETMTQQLGYFDTLPEAAQVVFLMSSIEEAEEFGPKLNEMLGYWSKGEDVKLGQMMNEDLKDSRALYDVLLKNRNQRWATVIADRMKQPGTVFVAVGAGHLAGPDSVQHQLARYGLKATRVLH</sequence>
<protein>
    <submittedName>
        <fullName evidence="2">TraB/GumN family protein</fullName>
    </submittedName>
</protein>
<dbReference type="PANTHER" id="PTHR40590">
    <property type="entry name" value="CYTOPLASMIC PROTEIN-RELATED"/>
    <property type="match status" value="1"/>
</dbReference>
<dbReference type="KEGG" id="spap:H3Z74_14590"/>
<evidence type="ECO:0000256" key="1">
    <source>
        <dbReference type="SAM" id="SignalP"/>
    </source>
</evidence>
<gene>
    <name evidence="2" type="ORF">H3Z74_14590</name>
</gene>
<dbReference type="AlphaFoldDB" id="A0A7H0LEA4"/>
<organism evidence="2 3">
    <name type="scientific">Sphingomonas alpina</name>
    <dbReference type="NCBI Taxonomy" id="653931"/>
    <lineage>
        <taxon>Bacteria</taxon>
        <taxon>Pseudomonadati</taxon>
        <taxon>Pseudomonadota</taxon>
        <taxon>Alphaproteobacteria</taxon>
        <taxon>Sphingomonadales</taxon>
        <taxon>Sphingomonadaceae</taxon>
        <taxon>Sphingomonas</taxon>
    </lineage>
</organism>
<dbReference type="Pfam" id="PF01963">
    <property type="entry name" value="TraB_PrgY_gumN"/>
    <property type="match status" value="1"/>
</dbReference>
<feature type="chain" id="PRO_5028997345" evidence="1">
    <location>
        <begin position="21"/>
        <end position="310"/>
    </location>
</feature>
<reference evidence="2 3" key="1">
    <citation type="submission" date="2020-09" db="EMBL/GenBank/DDBJ databases">
        <title>Sphingomonas sp., a new species isolated from pork steak.</title>
        <authorList>
            <person name="Heidler von Heilborn D."/>
        </authorList>
    </citation>
    <scope>NUCLEOTIDE SEQUENCE [LARGE SCALE GENOMIC DNA]</scope>
    <source>
        <strain evidence="3">S8-3T</strain>
    </source>
</reference>
<dbReference type="EMBL" id="CP061038">
    <property type="protein sequence ID" value="QNQ08007.1"/>
    <property type="molecule type" value="Genomic_DNA"/>
</dbReference>
<proteinExistence type="predicted"/>
<feature type="signal peptide" evidence="1">
    <location>
        <begin position="1"/>
        <end position="20"/>
    </location>
</feature>
<dbReference type="CDD" id="cd14789">
    <property type="entry name" value="Tiki"/>
    <property type="match status" value="1"/>
</dbReference>